<dbReference type="Gene3D" id="2.170.150.80">
    <property type="entry name" value="NAC domain"/>
    <property type="match status" value="1"/>
</dbReference>
<evidence type="ECO:0000313" key="6">
    <source>
        <dbReference type="Proteomes" id="UP000515123"/>
    </source>
</evidence>
<keyword evidence="3" id="KW-0804">Transcription</keyword>
<dbReference type="GeneID" id="109706814"/>
<evidence type="ECO:0000256" key="3">
    <source>
        <dbReference type="ARBA" id="ARBA00023163"/>
    </source>
</evidence>
<dbReference type="GO" id="GO:0003677">
    <property type="term" value="F:DNA binding"/>
    <property type="evidence" value="ECO:0007669"/>
    <property type="project" value="UniProtKB-KW"/>
</dbReference>
<dbReference type="AlphaFoldDB" id="A0A6P5EIZ9"/>
<dbReference type="InterPro" id="IPR036093">
    <property type="entry name" value="NAC_dom_sf"/>
</dbReference>
<dbReference type="SUPFAM" id="SSF101941">
    <property type="entry name" value="NAC domain"/>
    <property type="match status" value="1"/>
</dbReference>
<evidence type="ECO:0000259" key="5">
    <source>
        <dbReference type="PROSITE" id="PS51005"/>
    </source>
</evidence>
<dbReference type="PROSITE" id="PS51005">
    <property type="entry name" value="NAC"/>
    <property type="match status" value="1"/>
</dbReference>
<dbReference type="RefSeq" id="XP_020083407.1">
    <property type="nucleotide sequence ID" value="XM_020227818.1"/>
</dbReference>
<dbReference type="Proteomes" id="UP000515123">
    <property type="component" value="Linkage group 2"/>
</dbReference>
<evidence type="ECO:0000256" key="4">
    <source>
        <dbReference type="ARBA" id="ARBA00023242"/>
    </source>
</evidence>
<dbReference type="Pfam" id="PF02365">
    <property type="entry name" value="NAM"/>
    <property type="match status" value="1"/>
</dbReference>
<name>A0A6P5EIZ9_ANACO</name>
<proteinExistence type="predicted"/>
<dbReference type="GO" id="GO:0006355">
    <property type="term" value="P:regulation of DNA-templated transcription"/>
    <property type="evidence" value="ECO:0007669"/>
    <property type="project" value="InterPro"/>
</dbReference>
<keyword evidence="4" id="KW-0539">Nucleus</keyword>
<reference evidence="6" key="1">
    <citation type="journal article" date="2015" name="Nat. Genet.">
        <title>The pineapple genome and the evolution of CAM photosynthesis.</title>
        <authorList>
            <person name="Ming R."/>
            <person name="VanBuren R."/>
            <person name="Wai C.M."/>
            <person name="Tang H."/>
            <person name="Schatz M.C."/>
            <person name="Bowers J.E."/>
            <person name="Lyons E."/>
            <person name="Wang M.L."/>
            <person name="Chen J."/>
            <person name="Biggers E."/>
            <person name="Zhang J."/>
            <person name="Huang L."/>
            <person name="Zhang L."/>
            <person name="Miao W."/>
            <person name="Zhang J."/>
            <person name="Ye Z."/>
            <person name="Miao C."/>
            <person name="Lin Z."/>
            <person name="Wang H."/>
            <person name="Zhou H."/>
            <person name="Yim W.C."/>
            <person name="Priest H.D."/>
            <person name="Zheng C."/>
            <person name="Woodhouse M."/>
            <person name="Edger P.P."/>
            <person name="Guyot R."/>
            <person name="Guo H.B."/>
            <person name="Guo H."/>
            <person name="Zheng G."/>
            <person name="Singh R."/>
            <person name="Sharma A."/>
            <person name="Min X."/>
            <person name="Zheng Y."/>
            <person name="Lee H."/>
            <person name="Gurtowski J."/>
            <person name="Sedlazeck F.J."/>
            <person name="Harkess A."/>
            <person name="McKain M.R."/>
            <person name="Liao Z."/>
            <person name="Fang J."/>
            <person name="Liu J."/>
            <person name="Zhang X."/>
            <person name="Zhang Q."/>
            <person name="Hu W."/>
            <person name="Qin Y."/>
            <person name="Wang K."/>
            <person name="Chen L.Y."/>
            <person name="Shirley N."/>
            <person name="Lin Y.R."/>
            <person name="Liu L.Y."/>
            <person name="Hernandez A.G."/>
            <person name="Wright C.L."/>
            <person name="Bulone V."/>
            <person name="Tuskan G.A."/>
            <person name="Heath K."/>
            <person name="Zee F."/>
            <person name="Moore P.H."/>
            <person name="Sunkar R."/>
            <person name="Leebens-Mack J.H."/>
            <person name="Mockler T."/>
            <person name="Bennetzen J.L."/>
            <person name="Freeling M."/>
            <person name="Sankoff D."/>
            <person name="Paterson A.H."/>
            <person name="Zhu X."/>
            <person name="Yang X."/>
            <person name="Smith J.A."/>
            <person name="Cushman J.C."/>
            <person name="Paull R.E."/>
            <person name="Yu Q."/>
        </authorList>
    </citation>
    <scope>NUCLEOTIDE SEQUENCE [LARGE SCALE GENOMIC DNA]</scope>
    <source>
        <strain evidence="6">cv. F153</strain>
    </source>
</reference>
<keyword evidence="6" id="KW-1185">Reference proteome</keyword>
<evidence type="ECO:0000256" key="1">
    <source>
        <dbReference type="ARBA" id="ARBA00023015"/>
    </source>
</evidence>
<evidence type="ECO:0000256" key="2">
    <source>
        <dbReference type="ARBA" id="ARBA00023125"/>
    </source>
</evidence>
<dbReference type="InterPro" id="IPR003441">
    <property type="entry name" value="NAC-dom"/>
</dbReference>
<sequence>MLVPPQQSTRSTLTLLRHQRARRYLHPHPDHLPIDSVSMDEKWAYFFVFRTLGDEDRSTPYGYWGLINYDVEYEDEKVGDIVAFRRSFAFYEGTAHNSELMEWRMMEYRLDNEIGKFTNPNNPEVICILTV</sequence>
<keyword evidence="1" id="KW-0805">Transcription regulation</keyword>
<gene>
    <name evidence="7" type="primary">LOC109706814</name>
</gene>
<reference evidence="7" key="2">
    <citation type="submission" date="2025-08" db="UniProtKB">
        <authorList>
            <consortium name="RefSeq"/>
        </authorList>
    </citation>
    <scope>IDENTIFICATION</scope>
    <source>
        <tissue evidence="7">Leaf</tissue>
    </source>
</reference>
<evidence type="ECO:0000313" key="7">
    <source>
        <dbReference type="RefSeq" id="XP_020083407.1"/>
    </source>
</evidence>
<organism evidence="6 7">
    <name type="scientific">Ananas comosus</name>
    <name type="common">Pineapple</name>
    <name type="synonym">Ananas ananas</name>
    <dbReference type="NCBI Taxonomy" id="4615"/>
    <lineage>
        <taxon>Eukaryota</taxon>
        <taxon>Viridiplantae</taxon>
        <taxon>Streptophyta</taxon>
        <taxon>Embryophyta</taxon>
        <taxon>Tracheophyta</taxon>
        <taxon>Spermatophyta</taxon>
        <taxon>Magnoliopsida</taxon>
        <taxon>Liliopsida</taxon>
        <taxon>Poales</taxon>
        <taxon>Bromeliaceae</taxon>
        <taxon>Bromelioideae</taxon>
        <taxon>Ananas</taxon>
    </lineage>
</organism>
<keyword evidence="2" id="KW-0238">DNA-binding</keyword>
<feature type="domain" description="NAC" evidence="5">
    <location>
        <begin position="1"/>
        <end position="131"/>
    </location>
</feature>
<accession>A0A6P5EIZ9</accession>
<protein>
    <submittedName>
        <fullName evidence="7">Protein CUP-SHAPED COTYLEDON 1-like</fullName>
    </submittedName>
</protein>